<organism evidence="1 2">
    <name type="scientific">Peribacillus muralis</name>
    <dbReference type="NCBI Taxonomy" id="264697"/>
    <lineage>
        <taxon>Bacteria</taxon>
        <taxon>Bacillati</taxon>
        <taxon>Bacillota</taxon>
        <taxon>Bacilli</taxon>
        <taxon>Bacillales</taxon>
        <taxon>Bacillaceae</taxon>
        <taxon>Peribacillus</taxon>
    </lineage>
</organism>
<dbReference type="Pfam" id="PF04630">
    <property type="entry name" value="Phage_TTP_1"/>
    <property type="match status" value="1"/>
</dbReference>
<dbReference type="KEGG" id="bmur:ABE28_003225"/>
<dbReference type="STRING" id="264697.ABE28_003225"/>
<sequence>MSIRVGFKRATVGVLDINGKVTKDVFVIEGKANKGGTKEATISGISPESIKSFASNVAYYVSAKGTGDIKTELSILDVPEEMVVAVLGRKKHTDGFTLIGERTEAPYVAVLLESEDATGQPVFFALLKGKMSAGDVSLKTSENKPAEPEDEKLTMECVANNDGETIAYGIGTELAAKLKTYAFPPATPPAG</sequence>
<evidence type="ECO:0000313" key="2">
    <source>
        <dbReference type="Proteomes" id="UP000077926"/>
    </source>
</evidence>
<dbReference type="RefSeq" id="WP_064463942.1">
    <property type="nucleotide sequence ID" value="NZ_CP017080.1"/>
</dbReference>
<accession>A0A1B3XJG8</accession>
<dbReference type="Proteomes" id="UP000077926">
    <property type="component" value="Chromosome"/>
</dbReference>
<evidence type="ECO:0008006" key="3">
    <source>
        <dbReference type="Google" id="ProtNLM"/>
    </source>
</evidence>
<dbReference type="InterPro" id="IPR006490">
    <property type="entry name" value="Maj_tail_phi13"/>
</dbReference>
<evidence type="ECO:0000313" key="1">
    <source>
        <dbReference type="EMBL" id="AOH53351.1"/>
    </source>
</evidence>
<dbReference type="OrthoDB" id="2902524at2"/>
<keyword evidence="2" id="KW-1185">Reference proteome</keyword>
<dbReference type="NCBIfam" id="TIGR01603">
    <property type="entry name" value="maj_tail_phi13"/>
    <property type="match status" value="1"/>
</dbReference>
<protein>
    <recommendedName>
        <fullName evidence="3">Phage tail protein</fullName>
    </recommendedName>
</protein>
<reference evidence="1 2" key="1">
    <citation type="submission" date="2016-08" db="EMBL/GenBank/DDBJ databases">
        <title>Complete genome sequence of Bacillus muralis G25-68, a strain with toxicity to nematodes.</title>
        <authorList>
            <person name="Zheng Z."/>
        </authorList>
    </citation>
    <scope>NUCLEOTIDE SEQUENCE [LARGE SCALE GENOMIC DNA]</scope>
    <source>
        <strain evidence="1 2">G25-68</strain>
    </source>
</reference>
<dbReference type="EMBL" id="CP017080">
    <property type="protein sequence ID" value="AOH53351.1"/>
    <property type="molecule type" value="Genomic_DNA"/>
</dbReference>
<dbReference type="AlphaFoldDB" id="A0A1B3XJG8"/>
<name>A0A1B3XJG8_9BACI</name>
<dbReference type="InterPro" id="IPR006724">
    <property type="entry name" value="Phage_TTP"/>
</dbReference>
<proteinExistence type="predicted"/>
<gene>
    <name evidence="1" type="ORF">ABE28_003225</name>
</gene>